<keyword evidence="1" id="KW-0812">Transmembrane</keyword>
<name>A0A1A9W3S8_9MUSC</name>
<evidence type="ECO:0000256" key="1">
    <source>
        <dbReference type="SAM" id="Phobius"/>
    </source>
</evidence>
<dbReference type="VEuPathDB" id="VectorBase:GBRI005351"/>
<feature type="transmembrane region" description="Helical" evidence="1">
    <location>
        <begin position="20"/>
        <end position="41"/>
    </location>
</feature>
<keyword evidence="1" id="KW-0472">Membrane</keyword>
<organism evidence="2 3">
    <name type="scientific">Glossina brevipalpis</name>
    <dbReference type="NCBI Taxonomy" id="37001"/>
    <lineage>
        <taxon>Eukaryota</taxon>
        <taxon>Metazoa</taxon>
        <taxon>Ecdysozoa</taxon>
        <taxon>Arthropoda</taxon>
        <taxon>Hexapoda</taxon>
        <taxon>Insecta</taxon>
        <taxon>Pterygota</taxon>
        <taxon>Neoptera</taxon>
        <taxon>Endopterygota</taxon>
        <taxon>Diptera</taxon>
        <taxon>Brachycera</taxon>
        <taxon>Muscomorpha</taxon>
        <taxon>Hippoboscoidea</taxon>
        <taxon>Glossinidae</taxon>
        <taxon>Glossina</taxon>
    </lineage>
</organism>
<feature type="transmembrane region" description="Helical" evidence="1">
    <location>
        <begin position="48"/>
        <end position="65"/>
    </location>
</feature>
<evidence type="ECO:0000313" key="2">
    <source>
        <dbReference type="EnsemblMetazoa" id="GBRI005351-PA"/>
    </source>
</evidence>
<reference evidence="3" key="1">
    <citation type="submission" date="2014-03" db="EMBL/GenBank/DDBJ databases">
        <authorList>
            <person name="Aksoy S."/>
            <person name="Warren W."/>
            <person name="Wilson R.K."/>
        </authorList>
    </citation>
    <scope>NUCLEOTIDE SEQUENCE [LARGE SCALE GENOMIC DNA]</scope>
    <source>
        <strain evidence="3">IAEA</strain>
    </source>
</reference>
<reference evidence="2" key="2">
    <citation type="submission" date="2020-05" db="UniProtKB">
        <authorList>
            <consortium name="EnsemblMetazoa"/>
        </authorList>
    </citation>
    <scope>IDENTIFICATION</scope>
    <source>
        <strain evidence="2">IAEA</strain>
    </source>
</reference>
<accession>A0A1A9W3S8</accession>
<evidence type="ECO:0000313" key="3">
    <source>
        <dbReference type="Proteomes" id="UP000091820"/>
    </source>
</evidence>
<keyword evidence="1" id="KW-1133">Transmembrane helix</keyword>
<dbReference type="EnsemblMetazoa" id="GBRI005351-RA">
    <property type="protein sequence ID" value="GBRI005351-PA"/>
    <property type="gene ID" value="GBRI005351"/>
</dbReference>
<sequence length="119" mass="12754">MGSFIPFPVLPEKVDVPGVPLLFKALLNFTLALLLFPGFNLSRLFKPAGMLVLGFVLLLLLLVPSKPGCGLAASNKGPGLSPLRFVFELLLLLLQSKAGETEPRELFTPKVEEVPATGV</sequence>
<dbReference type="AlphaFoldDB" id="A0A1A9W3S8"/>
<dbReference type="Proteomes" id="UP000091820">
    <property type="component" value="Unassembled WGS sequence"/>
</dbReference>
<keyword evidence="3" id="KW-1185">Reference proteome</keyword>
<proteinExistence type="predicted"/>
<protein>
    <submittedName>
        <fullName evidence="2">Uncharacterized protein</fullName>
    </submittedName>
</protein>